<sequence length="250" mass="28005">MKRTIFEHLISGLSEKENAKEYLAAIGERFQVSNNAESGCLMKQLTNMKYGNNEGAGEFILKMVHVQTKLKSHDIDLNAEEEKLKKERRVIALPTLHAKPHSGKNSWKNKKNTHSASHKYPEFRKPGNKIVESMHAKFLELDVVELVIASDNIDSITLDVVTFPLPNFDNVGKSTAHGGSAPNENVVEHPVEDVVEPLIENVVDPLVIAKVVKPNEPVERIHVRRMRLRSSSYFETKLSRAGVTAESPIV</sequence>
<gene>
    <name evidence="2" type="ORF">KIW84_044901</name>
</gene>
<comment type="caution">
    <text evidence="2">The sequence shown here is derived from an EMBL/GenBank/DDBJ whole genome shotgun (WGS) entry which is preliminary data.</text>
</comment>
<proteinExistence type="predicted"/>
<dbReference type="Proteomes" id="UP001058974">
    <property type="component" value="Chromosome 4"/>
</dbReference>
<evidence type="ECO:0000313" key="3">
    <source>
        <dbReference type="Proteomes" id="UP001058974"/>
    </source>
</evidence>
<dbReference type="AlphaFoldDB" id="A0A9D4XLR1"/>
<evidence type="ECO:0000256" key="1">
    <source>
        <dbReference type="SAM" id="MobiDB-lite"/>
    </source>
</evidence>
<name>A0A9D4XLR1_PEA</name>
<evidence type="ECO:0000313" key="2">
    <source>
        <dbReference type="EMBL" id="KAI5421240.1"/>
    </source>
</evidence>
<accession>A0A9D4XLR1</accession>
<keyword evidence="3" id="KW-1185">Reference proteome</keyword>
<protein>
    <submittedName>
        <fullName evidence="2">Uncharacterized protein</fullName>
    </submittedName>
</protein>
<reference evidence="2 3" key="1">
    <citation type="journal article" date="2022" name="Nat. Genet.">
        <title>Improved pea reference genome and pan-genome highlight genomic features and evolutionary characteristics.</title>
        <authorList>
            <person name="Yang T."/>
            <person name="Liu R."/>
            <person name="Luo Y."/>
            <person name="Hu S."/>
            <person name="Wang D."/>
            <person name="Wang C."/>
            <person name="Pandey M.K."/>
            <person name="Ge S."/>
            <person name="Xu Q."/>
            <person name="Li N."/>
            <person name="Li G."/>
            <person name="Huang Y."/>
            <person name="Saxena R.K."/>
            <person name="Ji Y."/>
            <person name="Li M."/>
            <person name="Yan X."/>
            <person name="He Y."/>
            <person name="Liu Y."/>
            <person name="Wang X."/>
            <person name="Xiang C."/>
            <person name="Varshney R.K."/>
            <person name="Ding H."/>
            <person name="Gao S."/>
            <person name="Zong X."/>
        </authorList>
    </citation>
    <scope>NUCLEOTIDE SEQUENCE [LARGE SCALE GENOMIC DNA]</scope>
    <source>
        <strain evidence="2 3">cv. Zhongwan 6</strain>
    </source>
</reference>
<feature type="compositionally biased region" description="Basic residues" evidence="1">
    <location>
        <begin position="98"/>
        <end position="117"/>
    </location>
</feature>
<feature type="region of interest" description="Disordered" evidence="1">
    <location>
        <begin position="98"/>
        <end position="122"/>
    </location>
</feature>
<dbReference type="Gramene" id="Psat04G0490100-T1">
    <property type="protein sequence ID" value="KAI5421240.1"/>
    <property type="gene ID" value="KIW84_044901"/>
</dbReference>
<dbReference type="EMBL" id="JAMSHJ010000004">
    <property type="protein sequence ID" value="KAI5421240.1"/>
    <property type="molecule type" value="Genomic_DNA"/>
</dbReference>
<organism evidence="2 3">
    <name type="scientific">Pisum sativum</name>
    <name type="common">Garden pea</name>
    <name type="synonym">Lathyrus oleraceus</name>
    <dbReference type="NCBI Taxonomy" id="3888"/>
    <lineage>
        <taxon>Eukaryota</taxon>
        <taxon>Viridiplantae</taxon>
        <taxon>Streptophyta</taxon>
        <taxon>Embryophyta</taxon>
        <taxon>Tracheophyta</taxon>
        <taxon>Spermatophyta</taxon>
        <taxon>Magnoliopsida</taxon>
        <taxon>eudicotyledons</taxon>
        <taxon>Gunneridae</taxon>
        <taxon>Pentapetalae</taxon>
        <taxon>rosids</taxon>
        <taxon>fabids</taxon>
        <taxon>Fabales</taxon>
        <taxon>Fabaceae</taxon>
        <taxon>Papilionoideae</taxon>
        <taxon>50 kb inversion clade</taxon>
        <taxon>NPAAA clade</taxon>
        <taxon>Hologalegina</taxon>
        <taxon>IRL clade</taxon>
        <taxon>Fabeae</taxon>
        <taxon>Lathyrus</taxon>
    </lineage>
</organism>